<feature type="signal peptide" evidence="1">
    <location>
        <begin position="1"/>
        <end position="27"/>
    </location>
</feature>
<evidence type="ECO:0000313" key="3">
    <source>
        <dbReference type="Proteomes" id="UP001255246"/>
    </source>
</evidence>
<reference evidence="2 3" key="1">
    <citation type="submission" date="2023-09" db="EMBL/GenBank/DDBJ databases">
        <authorList>
            <person name="Rey-Velasco X."/>
        </authorList>
    </citation>
    <scope>NUCLEOTIDE SEQUENCE [LARGE SCALE GENOMIC DNA]</scope>
    <source>
        <strain evidence="2 3">F388</strain>
    </source>
</reference>
<name>A0ABU3AF53_9FLAO</name>
<protein>
    <recommendedName>
        <fullName evidence="4">Thrombospondin type 3 repeat-containing protein</fullName>
    </recommendedName>
</protein>
<keyword evidence="1" id="KW-0732">Signal</keyword>
<feature type="chain" id="PRO_5046510974" description="Thrombospondin type 3 repeat-containing protein" evidence="1">
    <location>
        <begin position="28"/>
        <end position="446"/>
    </location>
</feature>
<organism evidence="2 3">
    <name type="scientific">Croceitalea rosinachiae</name>
    <dbReference type="NCBI Taxonomy" id="3075596"/>
    <lineage>
        <taxon>Bacteria</taxon>
        <taxon>Pseudomonadati</taxon>
        <taxon>Bacteroidota</taxon>
        <taxon>Flavobacteriia</taxon>
        <taxon>Flavobacteriales</taxon>
        <taxon>Flavobacteriaceae</taxon>
        <taxon>Croceitalea</taxon>
    </lineage>
</organism>
<dbReference type="Proteomes" id="UP001255246">
    <property type="component" value="Unassembled WGS sequence"/>
</dbReference>
<feature type="non-terminal residue" evidence="2">
    <location>
        <position position="446"/>
    </location>
</feature>
<proteinExistence type="predicted"/>
<dbReference type="EMBL" id="JAVRHR010000013">
    <property type="protein sequence ID" value="MDT0608624.1"/>
    <property type="molecule type" value="Genomic_DNA"/>
</dbReference>
<keyword evidence="3" id="KW-1185">Reference proteome</keyword>
<evidence type="ECO:0000313" key="2">
    <source>
        <dbReference type="EMBL" id="MDT0608624.1"/>
    </source>
</evidence>
<evidence type="ECO:0008006" key="4">
    <source>
        <dbReference type="Google" id="ProtNLM"/>
    </source>
</evidence>
<dbReference type="PROSITE" id="PS00018">
    <property type="entry name" value="EF_HAND_1"/>
    <property type="match status" value="1"/>
</dbReference>
<gene>
    <name evidence="2" type="ORF">RM706_16435</name>
</gene>
<accession>A0ABU3AF53</accession>
<comment type="caution">
    <text evidence="2">The sequence shown here is derived from an EMBL/GenBank/DDBJ whole genome shotgun (WGS) entry which is preliminary data.</text>
</comment>
<evidence type="ECO:0000256" key="1">
    <source>
        <dbReference type="SAM" id="SignalP"/>
    </source>
</evidence>
<dbReference type="InterPro" id="IPR018247">
    <property type="entry name" value="EF_Hand_1_Ca_BS"/>
</dbReference>
<sequence>MNYTILIKRVMTLSTFLLFLLGANTFAQTGNTEDFDGDSVGNNVDQDDDNDGILDANEYDCAIGGSSLIWGDPVWTGPDPGTDGPATASTTIDGTVVTADNSSTDFGILTDYNAANGTSFNGTDGLLLNSDIGELDDSPIIYEIRFDRPVTGLSFRAVDIDKRLTTEAPVGNPYTEQLTVSIFNEGDALTLNPLDYTVGSAVDEVSSGVFEGNSLVVGNTDIGDVIFTLSEPVDRVVFSFSNTEVSTSIQSMAFLISDLTWDCAYRDFDSDGIPDHFDTDSDADGCADALEGDGGFTLANLDGDNSLGDAVDLVTGIPTIAGTGQADVSSVNGAVTSGECDDDGDGVINSTDGVNASDPCLPLQAAGYTGYDASNAVWAAADCDSDTILNGAEDTNGTDPYNTDTDGDGIADNLEADATEALDSCLPVQTAGYTGYDAGNAIWAAA</sequence>